<keyword evidence="7" id="KW-1185">Reference proteome</keyword>
<dbReference type="Proteomes" id="UP001223261">
    <property type="component" value="Chromosome"/>
</dbReference>
<accession>A0AAP1RQQ2</accession>
<name>A0AAP1RQQ2_MAMLE</name>
<dbReference type="AlphaFoldDB" id="A0AAP1RQQ2"/>
<evidence type="ECO:0000259" key="4">
    <source>
        <dbReference type="PROSITE" id="PS50995"/>
    </source>
</evidence>
<evidence type="ECO:0000313" key="8">
    <source>
        <dbReference type="Proteomes" id="UP001223261"/>
    </source>
</evidence>
<protein>
    <submittedName>
        <fullName evidence="6">MarR family transcriptional regulator</fullName>
    </submittedName>
</protein>
<dbReference type="GO" id="GO:0003677">
    <property type="term" value="F:DNA binding"/>
    <property type="evidence" value="ECO:0007669"/>
    <property type="project" value="UniProtKB-KW"/>
</dbReference>
<evidence type="ECO:0000313" key="5">
    <source>
        <dbReference type="EMBL" id="MBU6113561.1"/>
    </source>
</evidence>
<reference evidence="6" key="2">
    <citation type="journal article" date="2023" name="Antibiotics">
        <title>Prevalence and Molecular Characterization of Methicillin-Resistant Staphylococci (MRS) and Mammaliicocci (MRM) in Dromedary Camels from Algeria: First Detection of SCCmec-mecC Hybrid in Methicillin-Resistant Mammaliicoccus lentus.</title>
        <authorList>
            <person name="Belhout C."/>
            <person name="Boyen F."/>
            <person name="Vereecke N."/>
            <person name="Theuns S."/>
            <person name="Taibi N."/>
            <person name="Stegger M."/>
            <person name="de la Fe-Rodriguez P.Y."/>
            <person name="Bouayad L."/>
            <person name="Elgroud R."/>
            <person name="Butaye P."/>
        </authorList>
    </citation>
    <scope>NUCLEOTIDE SEQUENCE</scope>
    <source>
        <strain evidence="6">7048</strain>
    </source>
</reference>
<sequence length="149" mass="17283">MDNKNNYDHMLFYFAYKTFINTADDIIKDHGMSRQHHRFLFFIDQLPGITIKDLLETLEISKQASHASLKMLKEKGLIRDADSPNDKRVKCLYPTEEGSALVNKLNRAQNELLQETFGEAGTDWHEVMEQLADHRSGFKNIKSLKPKDK</sequence>
<dbReference type="EMBL" id="CP118848">
    <property type="protein sequence ID" value="WHI59696.1"/>
    <property type="molecule type" value="Genomic_DNA"/>
</dbReference>
<dbReference type="Pfam" id="PF12802">
    <property type="entry name" value="MarR_2"/>
    <property type="match status" value="1"/>
</dbReference>
<dbReference type="GeneID" id="99675556"/>
<organism evidence="6 8">
    <name type="scientific">Mammaliicoccus lentus</name>
    <name type="common">Staphylococcus lentus</name>
    <dbReference type="NCBI Taxonomy" id="42858"/>
    <lineage>
        <taxon>Bacteria</taxon>
        <taxon>Bacillati</taxon>
        <taxon>Bacillota</taxon>
        <taxon>Bacilli</taxon>
        <taxon>Bacillales</taxon>
        <taxon>Staphylococcaceae</taxon>
        <taxon>Mammaliicoccus</taxon>
    </lineage>
</organism>
<dbReference type="InterPro" id="IPR036388">
    <property type="entry name" value="WH-like_DNA-bd_sf"/>
</dbReference>
<dbReference type="Gene3D" id="1.10.10.10">
    <property type="entry name" value="Winged helix-like DNA-binding domain superfamily/Winged helix DNA-binding domain"/>
    <property type="match status" value="1"/>
</dbReference>
<keyword evidence="2" id="KW-0238">DNA-binding</keyword>
<reference evidence="5 7" key="1">
    <citation type="submission" date="2021-06" db="EMBL/GenBank/DDBJ databases">
        <title>Staphylococcus lentus K169 genome sequencing.</title>
        <authorList>
            <person name="Sundareshan S."/>
            <person name="Akhila D.S."/>
            <person name="Prachi D."/>
            <person name="Sivakumar R."/>
            <person name="Rajendhran J."/>
            <person name="Isloor S."/>
            <person name="Hegde N.R."/>
        </authorList>
    </citation>
    <scope>NUCLEOTIDE SEQUENCE [LARGE SCALE GENOMIC DNA]</scope>
    <source>
        <strain evidence="5 7">K169</strain>
    </source>
</reference>
<dbReference type="EMBL" id="JAHLZN010000008">
    <property type="protein sequence ID" value="MBU6113561.1"/>
    <property type="molecule type" value="Genomic_DNA"/>
</dbReference>
<dbReference type="SMART" id="SM00347">
    <property type="entry name" value="HTH_MARR"/>
    <property type="match status" value="1"/>
</dbReference>
<proteinExistence type="predicted"/>
<dbReference type="RefSeq" id="WP_016999873.1">
    <property type="nucleotide sequence ID" value="NZ_CP059679.1"/>
</dbReference>
<keyword evidence="1" id="KW-0805">Transcription regulation</keyword>
<dbReference type="SUPFAM" id="SSF46785">
    <property type="entry name" value="Winged helix' DNA-binding domain"/>
    <property type="match status" value="1"/>
</dbReference>
<dbReference type="Proteomes" id="UP000770161">
    <property type="component" value="Unassembled WGS sequence"/>
</dbReference>
<evidence type="ECO:0000256" key="3">
    <source>
        <dbReference type="ARBA" id="ARBA00023163"/>
    </source>
</evidence>
<evidence type="ECO:0000313" key="7">
    <source>
        <dbReference type="Proteomes" id="UP000770161"/>
    </source>
</evidence>
<gene>
    <name evidence="5" type="ORF">KQ656_06305</name>
    <name evidence="6" type="ORF">PYH69_13420</name>
</gene>
<evidence type="ECO:0000256" key="2">
    <source>
        <dbReference type="ARBA" id="ARBA00023125"/>
    </source>
</evidence>
<dbReference type="GO" id="GO:0003700">
    <property type="term" value="F:DNA-binding transcription factor activity"/>
    <property type="evidence" value="ECO:0007669"/>
    <property type="project" value="InterPro"/>
</dbReference>
<dbReference type="PANTHER" id="PTHR42756">
    <property type="entry name" value="TRANSCRIPTIONAL REGULATOR, MARR"/>
    <property type="match status" value="1"/>
</dbReference>
<dbReference type="InterPro" id="IPR036390">
    <property type="entry name" value="WH_DNA-bd_sf"/>
</dbReference>
<dbReference type="PROSITE" id="PS50995">
    <property type="entry name" value="HTH_MARR_2"/>
    <property type="match status" value="1"/>
</dbReference>
<feature type="domain" description="HTH marR-type" evidence="4">
    <location>
        <begin position="1"/>
        <end position="143"/>
    </location>
</feature>
<evidence type="ECO:0000256" key="1">
    <source>
        <dbReference type="ARBA" id="ARBA00023015"/>
    </source>
</evidence>
<dbReference type="PANTHER" id="PTHR42756:SF1">
    <property type="entry name" value="TRANSCRIPTIONAL REPRESSOR OF EMRAB OPERON"/>
    <property type="match status" value="1"/>
</dbReference>
<evidence type="ECO:0000313" key="6">
    <source>
        <dbReference type="EMBL" id="WHI59696.1"/>
    </source>
</evidence>
<keyword evidence="3" id="KW-0804">Transcription</keyword>
<dbReference type="InterPro" id="IPR000835">
    <property type="entry name" value="HTH_MarR-typ"/>
</dbReference>